<proteinExistence type="predicted"/>
<gene>
    <name evidence="1" type="ORF">CDAR_98581</name>
</gene>
<protein>
    <submittedName>
        <fullName evidence="1">Uncharacterized protein</fullName>
    </submittedName>
</protein>
<evidence type="ECO:0000313" key="1">
    <source>
        <dbReference type="EMBL" id="GIY56662.1"/>
    </source>
</evidence>
<sequence>MKAVRIGGWARLFLTSRLVFESVETRVVKLGEPSFEDDRWTVLQPALGGRENILIANLRTRSGGKPHCPFSVCPKAPCAPWHPARPLGPLSGAAP</sequence>
<dbReference type="Proteomes" id="UP001054837">
    <property type="component" value="Unassembled WGS sequence"/>
</dbReference>
<reference evidence="1 2" key="1">
    <citation type="submission" date="2021-06" db="EMBL/GenBank/DDBJ databases">
        <title>Caerostris darwini draft genome.</title>
        <authorList>
            <person name="Kono N."/>
            <person name="Arakawa K."/>
        </authorList>
    </citation>
    <scope>NUCLEOTIDE SEQUENCE [LARGE SCALE GENOMIC DNA]</scope>
</reference>
<accession>A0AAV4UFR7</accession>
<name>A0AAV4UFR7_9ARAC</name>
<organism evidence="1 2">
    <name type="scientific">Caerostris darwini</name>
    <dbReference type="NCBI Taxonomy" id="1538125"/>
    <lineage>
        <taxon>Eukaryota</taxon>
        <taxon>Metazoa</taxon>
        <taxon>Ecdysozoa</taxon>
        <taxon>Arthropoda</taxon>
        <taxon>Chelicerata</taxon>
        <taxon>Arachnida</taxon>
        <taxon>Araneae</taxon>
        <taxon>Araneomorphae</taxon>
        <taxon>Entelegynae</taxon>
        <taxon>Araneoidea</taxon>
        <taxon>Araneidae</taxon>
        <taxon>Caerostris</taxon>
    </lineage>
</organism>
<dbReference type="AlphaFoldDB" id="A0AAV4UFR7"/>
<comment type="caution">
    <text evidence="1">The sequence shown here is derived from an EMBL/GenBank/DDBJ whole genome shotgun (WGS) entry which is preliminary data.</text>
</comment>
<evidence type="ECO:0000313" key="2">
    <source>
        <dbReference type="Proteomes" id="UP001054837"/>
    </source>
</evidence>
<dbReference type="EMBL" id="BPLQ01011207">
    <property type="protein sequence ID" value="GIY56662.1"/>
    <property type="molecule type" value="Genomic_DNA"/>
</dbReference>
<keyword evidence="2" id="KW-1185">Reference proteome</keyword>